<dbReference type="SUPFAM" id="SSF56784">
    <property type="entry name" value="HAD-like"/>
    <property type="match status" value="1"/>
</dbReference>
<sequence length="257" mass="28120">MRPLHTLLTLLLAFLAAGLQPALAAPAQEQTSPKPKVIFFDVNETLLDLESMRQSVGAALGGRQDLLPLWFSTMLHHSLVESATEQYHDFGTVGTAALMMVAKNNGIALTEQQARSAIVTPLLRLPAHPEVREGLQTLENQGYTLVTLTNSTRRGVQTQLENAGLADLFTDNLSIEEIKLYKPHLRTYRWAAERMGVKLEETLLVAAHGWDVAGAKAAGMPAIFVARPGQSLYPLAAEPDRTVKDIRELAEVLGKRP</sequence>
<evidence type="ECO:0000313" key="6">
    <source>
        <dbReference type="EMBL" id="SEJ47198.1"/>
    </source>
</evidence>
<dbReference type="EMBL" id="FNYO01000121">
    <property type="protein sequence ID" value="SEJ47198.1"/>
    <property type="molecule type" value="Genomic_DNA"/>
</dbReference>
<dbReference type="AlphaFoldDB" id="A0A1H6SUV1"/>
<evidence type="ECO:0000313" key="5">
    <source>
        <dbReference type="EMBL" id="SEI71541.1"/>
    </source>
</evidence>
<keyword evidence="4" id="KW-0732">Signal</keyword>
<dbReference type="NCBIfam" id="TIGR01493">
    <property type="entry name" value="HAD-SF-IA-v2"/>
    <property type="match status" value="1"/>
</dbReference>
<evidence type="ECO:0000313" key="9">
    <source>
        <dbReference type="Proteomes" id="UP000199250"/>
    </source>
</evidence>
<keyword evidence="2 3" id="KW-0378">Hydrolase</keyword>
<evidence type="ECO:0000256" key="4">
    <source>
        <dbReference type="SAM" id="SignalP"/>
    </source>
</evidence>
<dbReference type="NCBIfam" id="TIGR01428">
    <property type="entry name" value="HAD_type_II"/>
    <property type="match status" value="1"/>
</dbReference>
<dbReference type="InterPro" id="IPR023198">
    <property type="entry name" value="PGP-like_dom2"/>
</dbReference>
<dbReference type="InterPro" id="IPR051540">
    <property type="entry name" value="S-2-haloacid_dehalogenase"/>
</dbReference>
<dbReference type="Gene3D" id="3.40.50.1000">
    <property type="entry name" value="HAD superfamily/HAD-like"/>
    <property type="match status" value="1"/>
</dbReference>
<feature type="chain" id="PRO_5011394531" description="(S)-2-haloacid dehalogenase" evidence="4">
    <location>
        <begin position="25"/>
        <end position="257"/>
    </location>
</feature>
<organism evidence="5 9">
    <name type="scientific">Azotobacter beijerinckii</name>
    <dbReference type="NCBI Taxonomy" id="170623"/>
    <lineage>
        <taxon>Bacteria</taxon>
        <taxon>Pseudomonadati</taxon>
        <taxon>Pseudomonadota</taxon>
        <taxon>Gammaproteobacteria</taxon>
        <taxon>Pseudomonadales</taxon>
        <taxon>Pseudomonadaceae</taxon>
        <taxon>Azotobacter</taxon>
    </lineage>
</organism>
<gene>
    <name evidence="5" type="ORF">SAMN04244572_01417</name>
    <name evidence="7" type="ORF">SAMN04244573_02152</name>
    <name evidence="6" type="ORF">SAMN04244579_04518</name>
</gene>
<dbReference type="EMBL" id="FNYQ01000018">
    <property type="protein sequence ID" value="SEI71541.1"/>
    <property type="molecule type" value="Genomic_DNA"/>
</dbReference>
<dbReference type="Proteomes" id="UP000199005">
    <property type="component" value="Unassembled WGS sequence"/>
</dbReference>
<comment type="catalytic activity">
    <reaction evidence="3">
        <text>an (S)-2-haloacid + H2O = a (2R)-2-hydroxycarboxylate + a halide anion + H(+)</text>
        <dbReference type="Rhea" id="RHEA:11192"/>
        <dbReference type="ChEBI" id="CHEBI:15377"/>
        <dbReference type="ChEBI" id="CHEBI:15378"/>
        <dbReference type="ChEBI" id="CHEBI:16042"/>
        <dbReference type="ChEBI" id="CHEBI:58314"/>
        <dbReference type="ChEBI" id="CHEBI:137405"/>
        <dbReference type="EC" id="3.8.1.2"/>
    </reaction>
</comment>
<evidence type="ECO:0000313" key="7">
    <source>
        <dbReference type="EMBL" id="SEQ73647.1"/>
    </source>
</evidence>
<dbReference type="EC" id="3.8.1.2" evidence="3"/>
<evidence type="ECO:0000256" key="2">
    <source>
        <dbReference type="ARBA" id="ARBA00022801"/>
    </source>
</evidence>
<name>A0A1H6SUV1_9GAMM</name>
<feature type="signal peptide" evidence="4">
    <location>
        <begin position="1"/>
        <end position="24"/>
    </location>
</feature>
<dbReference type="Proteomes" id="UP000199267">
    <property type="component" value="Unassembled WGS sequence"/>
</dbReference>
<dbReference type="SFLD" id="SFLDG01129">
    <property type="entry name" value="C1.5:_HAD__Beta-PGM__Phosphata"/>
    <property type="match status" value="1"/>
</dbReference>
<dbReference type="SFLD" id="SFLDS00003">
    <property type="entry name" value="Haloacid_Dehalogenase"/>
    <property type="match status" value="1"/>
</dbReference>
<comment type="similarity">
    <text evidence="1 3">Belongs to the HAD-like hydrolase superfamily. S-2-haloalkanoic acid dehalogenase family.</text>
</comment>
<evidence type="ECO:0000256" key="1">
    <source>
        <dbReference type="ARBA" id="ARBA00008106"/>
    </source>
</evidence>
<dbReference type="GO" id="GO:0018784">
    <property type="term" value="F:(S)-2-haloacid dehalogenase activity"/>
    <property type="evidence" value="ECO:0007669"/>
    <property type="project" value="UniProtKB-UniRule"/>
</dbReference>
<dbReference type="InterPro" id="IPR006328">
    <property type="entry name" value="2-HAD"/>
</dbReference>
<dbReference type="Pfam" id="PF00702">
    <property type="entry name" value="Hydrolase"/>
    <property type="match status" value="1"/>
</dbReference>
<accession>A0A1H6SUV1</accession>
<proteinExistence type="inferred from homology"/>
<comment type="function">
    <text evidence="3">Catalyzes the hydrolytic dehalogenation of small (S)-2-haloalkanoic acids to yield the corresponding (R)-2-hydroxyalkanoic acids.</text>
</comment>
<reference evidence="8 9" key="1">
    <citation type="submission" date="2016-10" db="EMBL/GenBank/DDBJ databases">
        <authorList>
            <person name="de Groot N.N."/>
        </authorList>
    </citation>
    <scope>NUCLEOTIDE SEQUENCE [LARGE SCALE GENOMIC DNA]</scope>
    <source>
        <strain evidence="6 8">DSM 1041</strain>
        <strain evidence="5 9">DSM 373</strain>
        <strain evidence="7 10">DSM 378</strain>
    </source>
</reference>
<evidence type="ECO:0000256" key="3">
    <source>
        <dbReference type="RuleBase" id="RU368077"/>
    </source>
</evidence>
<dbReference type="Proteomes" id="UP000199250">
    <property type="component" value="Unassembled WGS sequence"/>
</dbReference>
<evidence type="ECO:0000313" key="10">
    <source>
        <dbReference type="Proteomes" id="UP000199267"/>
    </source>
</evidence>
<dbReference type="STRING" id="170623.SAMN04244579_04518"/>
<protein>
    <recommendedName>
        <fullName evidence="3">(S)-2-haloacid dehalogenase</fullName>
        <ecNumber evidence="3">3.8.1.2</ecNumber>
    </recommendedName>
    <alternativeName>
        <fullName evidence="3">2-haloalkanoic acid dehalogenase</fullName>
    </alternativeName>
    <alternativeName>
        <fullName evidence="3">Halocarboxylic acid halidohydrolase</fullName>
    </alternativeName>
    <alternativeName>
        <fullName evidence="3">L-2-haloacid dehalogenase</fullName>
    </alternativeName>
</protein>
<dbReference type="Gene3D" id="1.10.150.240">
    <property type="entry name" value="Putative phosphatase, domain 2"/>
    <property type="match status" value="1"/>
</dbReference>
<dbReference type="RefSeq" id="WP_090621849.1">
    <property type="nucleotide sequence ID" value="NZ_FNYO01000121.1"/>
</dbReference>
<dbReference type="EMBL" id="FOFJ01000017">
    <property type="protein sequence ID" value="SEQ73647.1"/>
    <property type="molecule type" value="Genomic_DNA"/>
</dbReference>
<dbReference type="CDD" id="cd02588">
    <property type="entry name" value="HAD_L2-DEX"/>
    <property type="match status" value="1"/>
</dbReference>
<evidence type="ECO:0000313" key="8">
    <source>
        <dbReference type="Proteomes" id="UP000199005"/>
    </source>
</evidence>
<dbReference type="OrthoDB" id="5865007at2"/>
<dbReference type="InterPro" id="IPR023214">
    <property type="entry name" value="HAD_sf"/>
</dbReference>
<dbReference type="InterPro" id="IPR036412">
    <property type="entry name" value="HAD-like_sf"/>
</dbReference>
<dbReference type="InterPro" id="IPR006439">
    <property type="entry name" value="HAD-SF_hydro_IA"/>
</dbReference>
<dbReference type="PANTHER" id="PTHR43316">
    <property type="entry name" value="HYDROLASE, HALOACID DELAHOGENASE-RELATED"/>
    <property type="match status" value="1"/>
</dbReference>
<dbReference type="PANTHER" id="PTHR43316:SF3">
    <property type="entry name" value="HALOACID DEHALOGENASE, TYPE II (AFU_ORTHOLOGUE AFUA_2G07750)-RELATED"/>
    <property type="match status" value="1"/>
</dbReference>
<dbReference type="PRINTS" id="PR00413">
    <property type="entry name" value="HADHALOGNASE"/>
</dbReference>